<proteinExistence type="predicted"/>
<dbReference type="Gene3D" id="3.40.1230.10">
    <property type="entry name" value="MTH938-like"/>
    <property type="match status" value="1"/>
</dbReference>
<accession>A0ABX5KZ09</accession>
<dbReference type="SUPFAM" id="SSF64076">
    <property type="entry name" value="MTH938-like"/>
    <property type="match status" value="1"/>
</dbReference>
<dbReference type="Proteomes" id="UP000245217">
    <property type="component" value="Unassembled WGS sequence"/>
</dbReference>
<dbReference type="EMBL" id="QEWV01000013">
    <property type="protein sequence ID" value="PWD89732.1"/>
    <property type="molecule type" value="Genomic_DNA"/>
</dbReference>
<dbReference type="InterPro" id="IPR007523">
    <property type="entry name" value="NDUFAF3/AAMDC"/>
</dbReference>
<name>A0ABX5KZ09_9GAMM</name>
<gene>
    <name evidence="1" type="ORF">DC078_09465</name>
</gene>
<protein>
    <submittedName>
        <fullName evidence="1">Uncharacterized protein</fullName>
    </submittedName>
</protein>
<sequence>MVLRSMPKRSITLKIKINFSHLLRSLSMPNNNPAGATIQRETTDNLHIKGYAPHFFRLNDESEWHEPILLLNKSTYHGEDYLPATFEALTEAHFQKWLELKPTVILIGSGNQMQFLDPKWRAFFYQHGIGIETMATESLCRTFAILAAEDRNALGVFFPIENK</sequence>
<evidence type="ECO:0000313" key="1">
    <source>
        <dbReference type="EMBL" id="PWD89732.1"/>
    </source>
</evidence>
<organism evidence="1 2">
    <name type="scientific">Ignatzschineria cameli</name>
    <dbReference type="NCBI Taxonomy" id="2182793"/>
    <lineage>
        <taxon>Bacteria</taxon>
        <taxon>Pseudomonadati</taxon>
        <taxon>Pseudomonadota</taxon>
        <taxon>Gammaproteobacteria</taxon>
        <taxon>Cardiobacteriales</taxon>
        <taxon>Ignatzschineriaceae</taxon>
        <taxon>Ignatzschineria</taxon>
    </lineage>
</organism>
<dbReference type="InterPro" id="IPR036748">
    <property type="entry name" value="MTH938-like_sf"/>
</dbReference>
<evidence type="ECO:0000313" key="2">
    <source>
        <dbReference type="Proteomes" id="UP000245217"/>
    </source>
</evidence>
<reference evidence="2" key="1">
    <citation type="submission" date="2018-05" db="EMBL/GenBank/DDBJ databases">
        <title>Ignatzschineria dubaiensis sp. nov., isolated from necrotic foot tissues of dromedaries (Camelus dromedarius) and associated maggots in Dubai, United Arab Emirates.</title>
        <authorList>
            <person name="Tsang C.C."/>
            <person name="Tang J.Y.M."/>
            <person name="Fong J.Y.H."/>
            <person name="Kinne J."/>
            <person name="Lee H.H."/>
            <person name="Joseph M."/>
            <person name="Jose S."/>
            <person name="Schuster R.K."/>
            <person name="Tang Y."/>
            <person name="Sivakumar S."/>
            <person name="Chen J.H.K."/>
            <person name="Teng J.L.L."/>
            <person name="Lau S.K.P."/>
            <person name="Wernery U."/>
            <person name="Woo P.C.Y."/>
        </authorList>
    </citation>
    <scope>NUCLEOTIDE SEQUENCE [LARGE SCALE GENOMIC DNA]</scope>
    <source>
        <strain evidence="2">UAE-HKU58</strain>
    </source>
</reference>
<keyword evidence="2" id="KW-1185">Reference proteome</keyword>
<dbReference type="PANTHER" id="PTHR21192:SF2">
    <property type="entry name" value="NADH DEHYDROGENASE [UBIQUINONE] 1 ALPHA SUBCOMPLEX ASSEMBLY FACTOR 3"/>
    <property type="match status" value="1"/>
</dbReference>
<dbReference type="PANTHER" id="PTHR21192">
    <property type="entry name" value="NUCLEAR PROTEIN E3-3"/>
    <property type="match status" value="1"/>
</dbReference>
<comment type="caution">
    <text evidence="1">The sequence shown here is derived from an EMBL/GenBank/DDBJ whole genome shotgun (WGS) entry which is preliminary data.</text>
</comment>
<dbReference type="Pfam" id="PF04430">
    <property type="entry name" value="DUF498"/>
    <property type="match status" value="1"/>
</dbReference>